<evidence type="ECO:0000313" key="11">
    <source>
        <dbReference type="Proteomes" id="UP000474758"/>
    </source>
</evidence>
<keyword evidence="11" id="KW-1185">Reference proteome</keyword>
<dbReference type="PANTHER" id="PTHR21064">
    <property type="entry name" value="AMINOGLYCOSIDE PHOSPHOTRANSFERASE DOMAIN-CONTAINING PROTEIN-RELATED"/>
    <property type="match status" value="1"/>
</dbReference>
<evidence type="ECO:0000256" key="1">
    <source>
        <dbReference type="ARBA" id="ARBA00004496"/>
    </source>
</evidence>
<keyword evidence="2" id="KW-0963">Cytoplasm</keyword>
<evidence type="ECO:0000256" key="8">
    <source>
        <dbReference type="ARBA" id="ARBA00040505"/>
    </source>
</evidence>
<evidence type="ECO:0000259" key="9">
    <source>
        <dbReference type="Pfam" id="PF01636"/>
    </source>
</evidence>
<evidence type="ECO:0000256" key="7">
    <source>
        <dbReference type="ARBA" id="ARBA00038873"/>
    </source>
</evidence>
<dbReference type="AlphaFoldDB" id="A0A6M1TWS0"/>
<accession>A0A6M1TWS0</accession>
<dbReference type="GO" id="GO:0047992">
    <property type="term" value="F:hydroxylysine kinase activity"/>
    <property type="evidence" value="ECO:0007669"/>
    <property type="project" value="UniProtKB-EC"/>
</dbReference>
<dbReference type="Gene3D" id="3.90.1200.10">
    <property type="match status" value="1"/>
</dbReference>
<protein>
    <recommendedName>
        <fullName evidence="8">Hydroxylysine kinase</fullName>
        <ecNumber evidence="7">2.7.1.81</ecNumber>
    </recommendedName>
</protein>
<name>A0A6M1TWS0_9RHOB</name>
<comment type="function">
    <text evidence="6">Catalyzes the GTP-dependent phosphorylation of 5-hydroxy-L-lysine.</text>
</comment>
<comment type="caution">
    <text evidence="10">The sequence shown here is derived from an EMBL/GenBank/DDBJ whole genome shotgun (WGS) entry which is preliminary data.</text>
</comment>
<dbReference type="GO" id="GO:0005737">
    <property type="term" value="C:cytoplasm"/>
    <property type="evidence" value="ECO:0007669"/>
    <property type="project" value="UniProtKB-SubCell"/>
</dbReference>
<dbReference type="RefSeq" id="WP_165051414.1">
    <property type="nucleotide sequence ID" value="NZ_JAALFE010000014.1"/>
</dbReference>
<gene>
    <name evidence="10" type="ORF">G5V65_14550</name>
</gene>
<evidence type="ECO:0000256" key="6">
    <source>
        <dbReference type="ARBA" id="ARBA00037368"/>
    </source>
</evidence>
<dbReference type="EC" id="2.7.1.81" evidence="7"/>
<reference evidence="10 11" key="1">
    <citation type="submission" date="2020-02" db="EMBL/GenBank/DDBJ databases">
        <title>Rhodobacter translucens sp. nov., a novel bacterium isolated from activated sludge.</title>
        <authorList>
            <person name="Liu J."/>
        </authorList>
    </citation>
    <scope>NUCLEOTIDE SEQUENCE [LARGE SCALE GENOMIC DNA]</scope>
    <source>
        <strain evidence="10 11">HX-7-19</strain>
    </source>
</reference>
<dbReference type="SUPFAM" id="SSF56112">
    <property type="entry name" value="Protein kinase-like (PK-like)"/>
    <property type="match status" value="1"/>
</dbReference>
<comment type="catalytic activity">
    <reaction evidence="5">
        <text>(5R)-5-hydroxy-L-lysine + GTP = (5R)-5-phosphooxy-L-lysine + GDP + H(+)</text>
        <dbReference type="Rhea" id="RHEA:19049"/>
        <dbReference type="ChEBI" id="CHEBI:15378"/>
        <dbReference type="ChEBI" id="CHEBI:37565"/>
        <dbReference type="ChEBI" id="CHEBI:57882"/>
        <dbReference type="ChEBI" id="CHEBI:58189"/>
        <dbReference type="ChEBI" id="CHEBI:58357"/>
        <dbReference type="EC" id="2.7.1.81"/>
    </reaction>
</comment>
<dbReference type="Proteomes" id="UP000474758">
    <property type="component" value="Unassembled WGS sequence"/>
</dbReference>
<evidence type="ECO:0000256" key="2">
    <source>
        <dbReference type="ARBA" id="ARBA00022490"/>
    </source>
</evidence>
<evidence type="ECO:0000256" key="5">
    <source>
        <dbReference type="ARBA" id="ARBA00036820"/>
    </source>
</evidence>
<comment type="subcellular location">
    <subcellularLocation>
        <location evidence="1">Cytoplasm</location>
    </subcellularLocation>
</comment>
<feature type="domain" description="Aminoglycoside phosphotransferase" evidence="9">
    <location>
        <begin position="50"/>
        <end position="270"/>
    </location>
</feature>
<organism evidence="10 11">
    <name type="scientific">Paragemmobacter kunshanensis</name>
    <dbReference type="NCBI Taxonomy" id="2583234"/>
    <lineage>
        <taxon>Bacteria</taxon>
        <taxon>Pseudomonadati</taxon>
        <taxon>Pseudomonadota</taxon>
        <taxon>Alphaproteobacteria</taxon>
        <taxon>Rhodobacterales</taxon>
        <taxon>Paracoccaceae</taxon>
        <taxon>Paragemmobacter</taxon>
    </lineage>
</organism>
<dbReference type="PANTHER" id="PTHR21064:SF1">
    <property type="entry name" value="HYDROXYLYSINE KINASE"/>
    <property type="match status" value="1"/>
</dbReference>
<dbReference type="InterPro" id="IPR050249">
    <property type="entry name" value="Pseudomonas-type_ThrB"/>
</dbReference>
<dbReference type="Pfam" id="PF01636">
    <property type="entry name" value="APH"/>
    <property type="match status" value="1"/>
</dbReference>
<dbReference type="InterPro" id="IPR002575">
    <property type="entry name" value="Aminoglycoside_PTrfase"/>
</dbReference>
<keyword evidence="3 10" id="KW-0808">Transferase</keyword>
<proteinExistence type="predicted"/>
<evidence type="ECO:0000313" key="10">
    <source>
        <dbReference type="EMBL" id="NGQ92117.1"/>
    </source>
</evidence>
<evidence type="ECO:0000256" key="4">
    <source>
        <dbReference type="ARBA" id="ARBA00022777"/>
    </source>
</evidence>
<keyword evidence="4" id="KW-0418">Kinase</keyword>
<dbReference type="EMBL" id="JAALFE010000014">
    <property type="protein sequence ID" value="NGQ92117.1"/>
    <property type="molecule type" value="Genomic_DNA"/>
</dbReference>
<dbReference type="InterPro" id="IPR011009">
    <property type="entry name" value="Kinase-like_dom_sf"/>
</dbReference>
<evidence type="ECO:0000256" key="3">
    <source>
        <dbReference type="ARBA" id="ARBA00022679"/>
    </source>
</evidence>
<sequence length="351" mass="37067">MTDAPLGPLLDSRPPAFPPDQVAGWLARHWGLSGALRPLTSERDLNHRMDAPEGRFVVKIANLAEPHAMTRFQSAALRHAAARDPALPIPHLRPLSDGSADLVLPEGHLMRVLTWVEGAPLAGLPASRAQSQGVARLGGRLARALRGFADPAADHVLQWDIKRAAALRPLVPHIADADLRALSTALLDRFDARIAPALPALRWQVIHGDLNPHNILADPAAPDRVTGILDFGDMVLTPAVCDLAVAAAYRIEPDAPAAALAAFAAAWAAESPLSRDEAALLPDLVAARMVTTLAITSFRAARYPENAPYILRNYPSAAAGLRALADAGPAALQAALAAALAETAPNPMEQP</sequence>